<dbReference type="SMART" id="SM00419">
    <property type="entry name" value="HTH_CRP"/>
    <property type="match status" value="1"/>
</dbReference>
<dbReference type="InterPro" id="IPR036390">
    <property type="entry name" value="WH_DNA-bd_sf"/>
</dbReference>
<protein>
    <submittedName>
        <fullName evidence="6">Helix-turn-helix domain-containing protein</fullName>
    </submittedName>
</protein>
<evidence type="ECO:0000313" key="6">
    <source>
        <dbReference type="EMBL" id="MFC7446916.1"/>
    </source>
</evidence>
<dbReference type="InterPro" id="IPR012318">
    <property type="entry name" value="HTH_CRP"/>
</dbReference>
<dbReference type="Pfam" id="PF09339">
    <property type="entry name" value="HTH_IclR"/>
    <property type="match status" value="1"/>
</dbReference>
<dbReference type="InterPro" id="IPR011991">
    <property type="entry name" value="ArsR-like_HTH"/>
</dbReference>
<evidence type="ECO:0000256" key="1">
    <source>
        <dbReference type="ARBA" id="ARBA00023015"/>
    </source>
</evidence>
<dbReference type="InterPro" id="IPR014757">
    <property type="entry name" value="Tscrpt_reg_IclR_C"/>
</dbReference>
<dbReference type="SMART" id="SM00346">
    <property type="entry name" value="HTH_ICLR"/>
    <property type="match status" value="1"/>
</dbReference>
<dbReference type="PROSITE" id="PS51077">
    <property type="entry name" value="HTH_ICLR"/>
    <property type="match status" value="1"/>
</dbReference>
<dbReference type="InterPro" id="IPR005471">
    <property type="entry name" value="Tscrpt_reg_IclR_N"/>
</dbReference>
<feature type="domain" description="HTH iclR-type" evidence="4">
    <location>
        <begin position="12"/>
        <end position="73"/>
    </location>
</feature>
<evidence type="ECO:0000256" key="3">
    <source>
        <dbReference type="ARBA" id="ARBA00023163"/>
    </source>
</evidence>
<dbReference type="CDD" id="cd00090">
    <property type="entry name" value="HTH_ARSR"/>
    <property type="match status" value="1"/>
</dbReference>
<evidence type="ECO:0000259" key="5">
    <source>
        <dbReference type="PROSITE" id="PS51078"/>
    </source>
</evidence>
<sequence length="297" mass="31162">MADDKSGGTSPSPPTDRVVSIVEMLASLEAPATSADLADGLGLSRSTVGSILSALRERGWVRRQADLRYALGPALAGVAEKAREALPVPNGLAARIEALAARVGCGAALSLVEDGRLAFVAMTEGLGHIPAGIEVGLRLPMQAPGGAAVVAFSDRALQQRWLDTVPVERRAQLESSLAQIADSGVGVWGADAADIDRIDILAQVVSHLSADPASQGLRDRVQSIITDTSGHLYDTATLASERDLPISYLSAPVFDSVGTPVWELQIGPLRPAVSHSERGHYIREITNAAKELSVWKS</sequence>
<dbReference type="PANTHER" id="PTHR30136:SF24">
    <property type="entry name" value="HTH-TYPE TRANSCRIPTIONAL REPRESSOR ALLR"/>
    <property type="match status" value="1"/>
</dbReference>
<name>A0ABW2RTL1_9NOCA</name>
<dbReference type="Gene3D" id="1.10.10.10">
    <property type="entry name" value="Winged helix-like DNA-binding domain superfamily/Winged helix DNA-binding domain"/>
    <property type="match status" value="1"/>
</dbReference>
<gene>
    <name evidence="6" type="ORF">ACFQS9_03325</name>
</gene>
<dbReference type="InterPro" id="IPR029016">
    <property type="entry name" value="GAF-like_dom_sf"/>
</dbReference>
<dbReference type="RefSeq" id="WP_378401510.1">
    <property type="nucleotide sequence ID" value="NZ_JBHTCS010000002.1"/>
</dbReference>
<dbReference type="SUPFAM" id="SSF55781">
    <property type="entry name" value="GAF domain-like"/>
    <property type="match status" value="1"/>
</dbReference>
<feature type="domain" description="IclR-ED" evidence="5">
    <location>
        <begin position="74"/>
        <end position="297"/>
    </location>
</feature>
<comment type="caution">
    <text evidence="6">The sequence shown here is derived from an EMBL/GenBank/DDBJ whole genome shotgun (WGS) entry which is preliminary data.</text>
</comment>
<reference evidence="7" key="1">
    <citation type="journal article" date="2019" name="Int. J. Syst. Evol. Microbiol.">
        <title>The Global Catalogue of Microorganisms (GCM) 10K type strain sequencing project: providing services to taxonomists for standard genome sequencing and annotation.</title>
        <authorList>
            <consortium name="The Broad Institute Genomics Platform"/>
            <consortium name="The Broad Institute Genome Sequencing Center for Infectious Disease"/>
            <person name="Wu L."/>
            <person name="Ma J."/>
        </authorList>
    </citation>
    <scope>NUCLEOTIDE SEQUENCE [LARGE SCALE GENOMIC DNA]</scope>
    <source>
        <strain evidence="7">ICMP 19430</strain>
    </source>
</reference>
<keyword evidence="3" id="KW-0804">Transcription</keyword>
<dbReference type="InterPro" id="IPR050707">
    <property type="entry name" value="HTH_MetabolicPath_Reg"/>
</dbReference>
<organism evidence="6 7">
    <name type="scientific">Rhodococcus daqingensis</name>
    <dbReference type="NCBI Taxonomy" id="2479363"/>
    <lineage>
        <taxon>Bacteria</taxon>
        <taxon>Bacillati</taxon>
        <taxon>Actinomycetota</taxon>
        <taxon>Actinomycetes</taxon>
        <taxon>Mycobacteriales</taxon>
        <taxon>Nocardiaceae</taxon>
        <taxon>Rhodococcus</taxon>
    </lineage>
</organism>
<dbReference type="Gene3D" id="3.30.450.40">
    <property type="match status" value="1"/>
</dbReference>
<dbReference type="PANTHER" id="PTHR30136">
    <property type="entry name" value="HELIX-TURN-HELIX TRANSCRIPTIONAL REGULATOR, ICLR FAMILY"/>
    <property type="match status" value="1"/>
</dbReference>
<accession>A0ABW2RTL1</accession>
<proteinExistence type="predicted"/>
<dbReference type="PROSITE" id="PS51078">
    <property type="entry name" value="ICLR_ED"/>
    <property type="match status" value="1"/>
</dbReference>
<dbReference type="SUPFAM" id="SSF46785">
    <property type="entry name" value="Winged helix' DNA-binding domain"/>
    <property type="match status" value="1"/>
</dbReference>
<keyword evidence="2" id="KW-0238">DNA-binding</keyword>
<evidence type="ECO:0000313" key="7">
    <source>
        <dbReference type="Proteomes" id="UP001596484"/>
    </source>
</evidence>
<dbReference type="EMBL" id="JBHTCS010000002">
    <property type="protein sequence ID" value="MFC7446916.1"/>
    <property type="molecule type" value="Genomic_DNA"/>
</dbReference>
<dbReference type="Proteomes" id="UP001596484">
    <property type="component" value="Unassembled WGS sequence"/>
</dbReference>
<dbReference type="InterPro" id="IPR036388">
    <property type="entry name" value="WH-like_DNA-bd_sf"/>
</dbReference>
<evidence type="ECO:0000256" key="2">
    <source>
        <dbReference type="ARBA" id="ARBA00023125"/>
    </source>
</evidence>
<keyword evidence="7" id="KW-1185">Reference proteome</keyword>
<keyword evidence="1" id="KW-0805">Transcription regulation</keyword>
<evidence type="ECO:0000259" key="4">
    <source>
        <dbReference type="PROSITE" id="PS51077"/>
    </source>
</evidence>